<dbReference type="Proteomes" id="UP000484885">
    <property type="component" value="Unassembled WGS sequence"/>
</dbReference>
<dbReference type="Pfam" id="PF05045">
    <property type="entry name" value="RgpF"/>
    <property type="match status" value="1"/>
</dbReference>
<name>A0A845UWR0_9GAMM</name>
<evidence type="ECO:0000313" key="2">
    <source>
        <dbReference type="EMBL" id="NDY96293.1"/>
    </source>
</evidence>
<dbReference type="AlphaFoldDB" id="A0A845UWR0"/>
<evidence type="ECO:0000256" key="1">
    <source>
        <dbReference type="SAM" id="MobiDB-lite"/>
    </source>
</evidence>
<organism evidence="2 3">
    <name type="scientific">Wenzhouxiangella limi</name>
    <dbReference type="NCBI Taxonomy" id="2707351"/>
    <lineage>
        <taxon>Bacteria</taxon>
        <taxon>Pseudomonadati</taxon>
        <taxon>Pseudomonadota</taxon>
        <taxon>Gammaproteobacteria</taxon>
        <taxon>Chromatiales</taxon>
        <taxon>Wenzhouxiangellaceae</taxon>
        <taxon>Wenzhouxiangella</taxon>
    </lineage>
</organism>
<accession>A0A845UWR0</accession>
<proteinExistence type="predicted"/>
<evidence type="ECO:0008006" key="4">
    <source>
        <dbReference type="Google" id="ProtNLM"/>
    </source>
</evidence>
<dbReference type="InterPro" id="IPR007739">
    <property type="entry name" value="RgpF"/>
</dbReference>
<dbReference type="EMBL" id="JAAGSC010000042">
    <property type="protein sequence ID" value="NDY96293.1"/>
    <property type="molecule type" value="Genomic_DNA"/>
</dbReference>
<gene>
    <name evidence="2" type="ORF">G3I74_11190</name>
</gene>
<comment type="caution">
    <text evidence="2">The sequence shown here is derived from an EMBL/GenBank/DDBJ whole genome shotgun (WGS) entry which is preliminary data.</text>
</comment>
<keyword evidence="3" id="KW-1185">Reference proteome</keyword>
<reference evidence="2 3" key="1">
    <citation type="submission" date="2020-02" db="EMBL/GenBank/DDBJ databases">
        <authorList>
            <person name="Zhang X.-Y."/>
        </authorList>
    </citation>
    <scope>NUCLEOTIDE SEQUENCE [LARGE SCALE GENOMIC DNA]</scope>
    <source>
        <strain evidence="2 3">C33</strain>
    </source>
</reference>
<sequence length="369" mass="41170">MKTRLANYVRHKAWVFSLLRRLLVFSPTQRAYLNQLKQSGLFDRAFYRRQNPQLMPLFLWLPERHYIAFGEAAGLFPRPDFSPTAYLRLNPEAAASQLPPFLHYLKAGCDQQLITRDPSPTDKNKPAPLPPVRSREPGSDLAAVVHVYYPDLWPEIEQLLADSGLAMDWYITITDLGPTHRELAEAISRSYPLATVLLMPNHGRDVFPWVYLINAGVLDPYRAVCKLHTKRSPHLEHGAAWRDSLLRGVLPGAASATRVKAFLEHPKLGLLVCQGQHLQGPKWWGANQPRAMQMLARAGLQPDPQALNFAAGSIFWVKAPIIQAIAALGLTAADFEPEQGGTDGSTAHAFERALGYLVTHCGLRVGEQV</sequence>
<feature type="region of interest" description="Disordered" evidence="1">
    <location>
        <begin position="115"/>
        <end position="136"/>
    </location>
</feature>
<protein>
    <recommendedName>
        <fullName evidence="4">Rhamnan synthesis protein F</fullName>
    </recommendedName>
</protein>
<dbReference type="RefSeq" id="WP_164211695.1">
    <property type="nucleotide sequence ID" value="NZ_JAAGSC010000042.1"/>
</dbReference>
<evidence type="ECO:0000313" key="3">
    <source>
        <dbReference type="Proteomes" id="UP000484885"/>
    </source>
</evidence>